<keyword evidence="2" id="KW-1185">Reference proteome</keyword>
<accession>A0A1A8XJA1</accession>
<evidence type="ECO:0000313" key="1">
    <source>
        <dbReference type="EMBL" id="SBT04462.1"/>
    </source>
</evidence>
<protein>
    <submittedName>
        <fullName evidence="1">Uncharacterized protein</fullName>
    </submittedName>
</protein>
<name>A0A1A8XJA1_9PROT</name>
<evidence type="ECO:0000313" key="2">
    <source>
        <dbReference type="Proteomes" id="UP000199169"/>
    </source>
</evidence>
<reference evidence="1 2" key="1">
    <citation type="submission" date="2016-06" db="EMBL/GenBank/DDBJ databases">
        <authorList>
            <person name="Kjaerup R.B."/>
            <person name="Dalgaard T.S."/>
            <person name="Juul-Madsen H.R."/>
        </authorList>
    </citation>
    <scope>NUCLEOTIDE SEQUENCE [LARGE SCALE GENOMIC DNA]</scope>
    <source>
        <strain evidence="1">3</strain>
    </source>
</reference>
<dbReference type="Proteomes" id="UP000199169">
    <property type="component" value="Unassembled WGS sequence"/>
</dbReference>
<organism evidence="1 2">
    <name type="scientific">Candidatus Accumulibacter aalborgensis</name>
    <dbReference type="NCBI Taxonomy" id="1860102"/>
    <lineage>
        <taxon>Bacteria</taxon>
        <taxon>Pseudomonadati</taxon>
        <taxon>Pseudomonadota</taxon>
        <taxon>Betaproteobacteria</taxon>
        <taxon>Candidatus Accumulibacter</taxon>
    </lineage>
</organism>
<gene>
    <name evidence="1" type="ORF">ACCAA_1430001</name>
</gene>
<dbReference type="EMBL" id="FLQX01000050">
    <property type="protein sequence ID" value="SBT04462.1"/>
    <property type="molecule type" value="Genomic_DNA"/>
</dbReference>
<proteinExistence type="predicted"/>
<dbReference type="AlphaFoldDB" id="A0A1A8XJA1"/>
<sequence>MAIMIDTERISILRVAPRLLQVLRVFARHKLLGALFGKRHWPPPKEVRETAEELGLVFLKFGQVLAPCGATCCRPPTLMSWRCCTTNCRRLALTRCTRRSKPNWVLR</sequence>
<dbReference type="STRING" id="1860102.ACCAA_1430001"/>